<dbReference type="Pfam" id="PF05711">
    <property type="entry name" value="TylF"/>
    <property type="match status" value="1"/>
</dbReference>
<dbReference type="RefSeq" id="WP_192148943.1">
    <property type="nucleotide sequence ID" value="NZ_JACYXI010000009.1"/>
</dbReference>
<dbReference type="InterPro" id="IPR008884">
    <property type="entry name" value="TylF_MeTrfase"/>
</dbReference>
<comment type="caution">
    <text evidence="1">The sequence shown here is derived from an EMBL/GenBank/DDBJ whole genome shotgun (WGS) entry which is preliminary data.</text>
</comment>
<dbReference type="GO" id="GO:0032259">
    <property type="term" value="P:methylation"/>
    <property type="evidence" value="ECO:0007669"/>
    <property type="project" value="UniProtKB-KW"/>
</dbReference>
<keyword evidence="1" id="KW-0489">Methyltransferase</keyword>
<dbReference type="Gene3D" id="3.40.50.150">
    <property type="entry name" value="Vaccinia Virus protein VP39"/>
    <property type="match status" value="1"/>
</dbReference>
<dbReference type="InterPro" id="IPR029063">
    <property type="entry name" value="SAM-dependent_MTases_sf"/>
</dbReference>
<dbReference type="SUPFAM" id="SSF53335">
    <property type="entry name" value="S-adenosyl-L-methionine-dependent methyltransferases"/>
    <property type="match status" value="1"/>
</dbReference>
<name>A0ABR9CPN5_9HYPH</name>
<reference evidence="2" key="1">
    <citation type="submission" date="2020-09" db="EMBL/GenBank/DDBJ databases">
        <title>The genome sequence of strain Labrenzia suaedae 4C16A.</title>
        <authorList>
            <person name="Liu Y."/>
        </authorList>
    </citation>
    <scope>NUCLEOTIDE SEQUENCE [LARGE SCALE GENOMIC DNA]</scope>
    <source>
        <strain evidence="2">4C16A</strain>
    </source>
</reference>
<evidence type="ECO:0000313" key="2">
    <source>
        <dbReference type="Proteomes" id="UP000632063"/>
    </source>
</evidence>
<dbReference type="PANTHER" id="PTHR40036:SF1">
    <property type="entry name" value="MACROCIN O-METHYLTRANSFERASE"/>
    <property type="match status" value="1"/>
</dbReference>
<keyword evidence="1" id="KW-0808">Transferase</keyword>
<dbReference type="GO" id="GO:0008168">
    <property type="term" value="F:methyltransferase activity"/>
    <property type="evidence" value="ECO:0007669"/>
    <property type="project" value="UniProtKB-KW"/>
</dbReference>
<keyword evidence="2" id="KW-1185">Reference proteome</keyword>
<protein>
    <submittedName>
        <fullName evidence="1">Class I SAM-dependent methyltransferase</fullName>
    </submittedName>
</protein>
<proteinExistence type="predicted"/>
<sequence>MTSEATLRGLKKEAAWDYENGFYWFSSKTRLNKMLAHYELYKSIVEIPGHIFELGVYKGASLVRLATFRDALENDYSRKLVGFDAFGEFPTEGLNLEDDLNFVENFERTGGPGLKENEVTSILETKGFENFELIKGNVFVTLPEYLKKHPETRIAFLHLDMDVKEPTDFALELLYDRVVPGGLVVFDDYNSVAGETISADEFSKKRNLRIEKLPFYSVPSFIRKPSC</sequence>
<evidence type="ECO:0000313" key="1">
    <source>
        <dbReference type="EMBL" id="MBD8892823.1"/>
    </source>
</evidence>
<organism evidence="1 2">
    <name type="scientific">Roseibium litorale</name>
    <dbReference type="NCBI Taxonomy" id="2803841"/>
    <lineage>
        <taxon>Bacteria</taxon>
        <taxon>Pseudomonadati</taxon>
        <taxon>Pseudomonadota</taxon>
        <taxon>Alphaproteobacteria</taxon>
        <taxon>Hyphomicrobiales</taxon>
        <taxon>Stappiaceae</taxon>
        <taxon>Roseibium</taxon>
    </lineage>
</organism>
<accession>A0ABR9CPN5</accession>
<dbReference type="Proteomes" id="UP000632063">
    <property type="component" value="Unassembled WGS sequence"/>
</dbReference>
<dbReference type="PANTHER" id="PTHR40036">
    <property type="entry name" value="MACROCIN O-METHYLTRANSFERASE"/>
    <property type="match status" value="1"/>
</dbReference>
<reference evidence="1 2" key="2">
    <citation type="journal article" date="2021" name="Int. J. Syst. Evol. Microbiol.">
        <title>Roseibium litorale sp. nov., isolated from a tidal flat sediment and proposal for the reclassification of Labrenzia polysiphoniae as Roseibium polysiphoniae comb. nov.</title>
        <authorList>
            <person name="Liu Y."/>
            <person name="Pei T."/>
            <person name="Du J."/>
            <person name="Chao M."/>
            <person name="Deng M.R."/>
            <person name="Zhu H."/>
        </authorList>
    </citation>
    <scope>NUCLEOTIDE SEQUENCE [LARGE SCALE GENOMIC DNA]</scope>
    <source>
        <strain evidence="1 2">4C16A</strain>
    </source>
</reference>
<gene>
    <name evidence="1" type="ORF">IG616_14875</name>
</gene>
<dbReference type="EMBL" id="JACYXI010000009">
    <property type="protein sequence ID" value="MBD8892823.1"/>
    <property type="molecule type" value="Genomic_DNA"/>
</dbReference>